<organism evidence="5 6">
    <name type="scientific">Streptococcus henryi</name>
    <dbReference type="NCBI Taxonomy" id="439219"/>
    <lineage>
        <taxon>Bacteria</taxon>
        <taxon>Bacillati</taxon>
        <taxon>Bacillota</taxon>
        <taxon>Bacilli</taxon>
        <taxon>Lactobacillales</taxon>
        <taxon>Streptococcaceae</taxon>
        <taxon>Streptococcus</taxon>
    </lineage>
</organism>
<protein>
    <submittedName>
        <fullName evidence="5">Ribosomal-protein-alanine N-acetyltransferase</fullName>
    </submittedName>
</protein>
<accession>A0A1G6BMA4</accession>
<proteinExistence type="inferred from homology"/>
<dbReference type="STRING" id="439219.SAMN02910293_01092"/>
<dbReference type="Gene3D" id="3.40.630.30">
    <property type="match status" value="1"/>
</dbReference>
<feature type="domain" description="N-acetyltransferase" evidence="4">
    <location>
        <begin position="18"/>
        <end position="170"/>
    </location>
</feature>
<comment type="similarity">
    <text evidence="3">Belongs to the acetyltransferase family. RimJ subfamily.</text>
</comment>
<evidence type="ECO:0000313" key="5">
    <source>
        <dbReference type="EMBL" id="SDB21748.1"/>
    </source>
</evidence>
<dbReference type="GO" id="GO:0008999">
    <property type="term" value="F:protein-N-terminal-alanine acetyltransferase activity"/>
    <property type="evidence" value="ECO:0007669"/>
    <property type="project" value="TreeGrafter"/>
</dbReference>
<dbReference type="RefSeq" id="WP_074485942.1">
    <property type="nucleotide sequence ID" value="NZ_FMXP01000013.1"/>
</dbReference>
<keyword evidence="6" id="KW-1185">Reference proteome</keyword>
<sequence>MDIWVAFGRYAKVETERMLLRPFSFDDSDDFYEITSNPDNLTYIFPSQASQEESDFLLVHYFLKEPLGVWAIEDKNSGKMIGSIRFENIDLSAKTAEIGYFLHRSFWQQGLMTECLKTITFMAFQVFGFKQLSIIAHKENVASQKVAMKSGYSLKRRFKGSDRYTRKMREYVAYQMTAMEYRYE</sequence>
<dbReference type="InterPro" id="IPR000182">
    <property type="entry name" value="GNAT_dom"/>
</dbReference>
<reference evidence="5 6" key="1">
    <citation type="submission" date="2016-10" db="EMBL/GenBank/DDBJ databases">
        <authorList>
            <person name="de Groot N.N."/>
        </authorList>
    </citation>
    <scope>NUCLEOTIDE SEQUENCE [LARGE SCALE GENOMIC DNA]</scope>
    <source>
        <strain evidence="5 6">A-4</strain>
    </source>
</reference>
<keyword evidence="1 5" id="KW-0808">Transferase</keyword>
<dbReference type="PANTHER" id="PTHR43792">
    <property type="entry name" value="GNAT FAMILY, PUTATIVE (AFU_ORTHOLOGUE AFUA_3G00765)-RELATED-RELATED"/>
    <property type="match status" value="1"/>
</dbReference>
<dbReference type="PROSITE" id="PS51186">
    <property type="entry name" value="GNAT"/>
    <property type="match status" value="1"/>
</dbReference>
<dbReference type="InterPro" id="IPR051531">
    <property type="entry name" value="N-acetyltransferase"/>
</dbReference>
<dbReference type="EMBL" id="FMXP01000013">
    <property type="protein sequence ID" value="SDB21748.1"/>
    <property type="molecule type" value="Genomic_DNA"/>
</dbReference>
<dbReference type="PANTHER" id="PTHR43792:SF8">
    <property type="entry name" value="[RIBOSOMAL PROTEIN US5]-ALANINE N-ACETYLTRANSFERASE"/>
    <property type="match status" value="1"/>
</dbReference>
<dbReference type="Proteomes" id="UP000182508">
    <property type="component" value="Unassembled WGS sequence"/>
</dbReference>
<evidence type="ECO:0000259" key="4">
    <source>
        <dbReference type="PROSITE" id="PS51186"/>
    </source>
</evidence>
<dbReference type="AlphaFoldDB" id="A0A1G6BMA4"/>
<gene>
    <name evidence="5" type="ORF">SAMN02910293_01092</name>
</gene>
<dbReference type="eggNOG" id="COG1670">
    <property type="taxonomic scope" value="Bacteria"/>
</dbReference>
<name>A0A1G6BMA4_9STRE</name>
<evidence type="ECO:0000256" key="3">
    <source>
        <dbReference type="ARBA" id="ARBA00038502"/>
    </source>
</evidence>
<dbReference type="SUPFAM" id="SSF55729">
    <property type="entry name" value="Acyl-CoA N-acyltransferases (Nat)"/>
    <property type="match status" value="1"/>
</dbReference>
<evidence type="ECO:0000313" key="6">
    <source>
        <dbReference type="Proteomes" id="UP000182508"/>
    </source>
</evidence>
<evidence type="ECO:0000256" key="2">
    <source>
        <dbReference type="ARBA" id="ARBA00023315"/>
    </source>
</evidence>
<dbReference type="GO" id="GO:0005737">
    <property type="term" value="C:cytoplasm"/>
    <property type="evidence" value="ECO:0007669"/>
    <property type="project" value="TreeGrafter"/>
</dbReference>
<dbReference type="Pfam" id="PF13302">
    <property type="entry name" value="Acetyltransf_3"/>
    <property type="match status" value="1"/>
</dbReference>
<dbReference type="InterPro" id="IPR016181">
    <property type="entry name" value="Acyl_CoA_acyltransferase"/>
</dbReference>
<evidence type="ECO:0000256" key="1">
    <source>
        <dbReference type="ARBA" id="ARBA00022679"/>
    </source>
</evidence>
<keyword evidence="2" id="KW-0012">Acyltransferase</keyword>